<dbReference type="InterPro" id="IPR000504">
    <property type="entry name" value="RRM_dom"/>
</dbReference>
<accession>A0AAW2YY34</accession>
<evidence type="ECO:0000256" key="3">
    <source>
        <dbReference type="ARBA" id="ARBA00022884"/>
    </source>
</evidence>
<evidence type="ECO:0000259" key="10">
    <source>
        <dbReference type="PROSITE" id="PS50072"/>
    </source>
</evidence>
<dbReference type="EC" id="5.2.1.8" evidence="8"/>
<evidence type="ECO:0000259" key="11">
    <source>
        <dbReference type="PROSITE" id="PS50102"/>
    </source>
</evidence>
<comment type="subcellular location">
    <subcellularLocation>
        <location evidence="2 8">Nucleus</location>
    </subcellularLocation>
</comment>
<evidence type="ECO:0000256" key="5">
    <source>
        <dbReference type="ARBA" id="ARBA00023235"/>
    </source>
</evidence>
<keyword evidence="13" id="KW-1185">Reference proteome</keyword>
<dbReference type="Gene3D" id="3.30.70.330">
    <property type="match status" value="1"/>
</dbReference>
<dbReference type="InterPro" id="IPR012677">
    <property type="entry name" value="Nucleotide-bd_a/b_plait_sf"/>
</dbReference>
<evidence type="ECO:0000256" key="1">
    <source>
        <dbReference type="ARBA" id="ARBA00000971"/>
    </source>
</evidence>
<name>A0AAW2YY34_9EUKA</name>
<keyword evidence="6 8" id="KW-0539">Nucleus</keyword>
<dbReference type="AlphaFoldDB" id="A0AAW2YY34"/>
<comment type="catalytic activity">
    <reaction evidence="1 8">
        <text>[protein]-peptidylproline (omega=180) = [protein]-peptidylproline (omega=0)</text>
        <dbReference type="Rhea" id="RHEA:16237"/>
        <dbReference type="Rhea" id="RHEA-COMP:10747"/>
        <dbReference type="Rhea" id="RHEA-COMP:10748"/>
        <dbReference type="ChEBI" id="CHEBI:83833"/>
        <dbReference type="ChEBI" id="CHEBI:83834"/>
        <dbReference type="EC" id="5.2.1.8"/>
    </reaction>
</comment>
<evidence type="ECO:0000256" key="6">
    <source>
        <dbReference type="ARBA" id="ARBA00023242"/>
    </source>
</evidence>
<comment type="caution">
    <text evidence="12">The sequence shown here is derived from an EMBL/GenBank/DDBJ whole genome shotgun (WGS) entry which is preliminary data.</text>
</comment>
<gene>
    <name evidence="12" type="ORF">AKO1_012537</name>
</gene>
<proteinExistence type="inferred from homology"/>
<keyword evidence="4 8" id="KW-0697">Rotamase</keyword>
<dbReference type="PROSITE" id="PS50102">
    <property type="entry name" value="RRM"/>
    <property type="match status" value="1"/>
</dbReference>
<dbReference type="EMBL" id="JAOPGA020000784">
    <property type="protein sequence ID" value="KAL0481680.1"/>
    <property type="molecule type" value="Genomic_DNA"/>
</dbReference>
<dbReference type="Pfam" id="PF00076">
    <property type="entry name" value="RRM_1"/>
    <property type="match status" value="1"/>
</dbReference>
<dbReference type="SUPFAM" id="SSF50891">
    <property type="entry name" value="Cyclophilin-like"/>
    <property type="match status" value="1"/>
</dbReference>
<sequence length="438" mass="51093">MSVLIETSLGDLVFDLYFEKCPTATRNFISLCKIKYYNNCLFFNIKQNFIAQSGDPTNTGKGGHSIYHLLRKNKESDVKGEIFFDSETHKDLKHNKAGLLCMANKSTKNTNASQFYVTTTNRHLDNLDSNHTIFGEVAEGLEDVLLNKINETYTDLEGRPLQPVRIKHTVVLFDPFEEQPLPGLQSLIPDRSPSPINDDLGDAGLVVDAERIEDEQMKEKLKQKEARSRAVVLEMIGDIEDADQKPPENVLFVCKLNPATSSDDLDLIFSRFGKIKSCEVMRDHATRESLCYAFIEFDARESCEEAYFKMENVMIDDRRIHVDFSQSVSKLWNNVRRNKNGLRSASIKYDQAHERRDKFEYKNLNRRSDSKYELVHESSSRDKKRKREDDGGRRDSRDYRDKRRDDRDYRQSSKSKDDQYDRRDYDDRDRGRKSRDRR</sequence>
<organism evidence="12 13">
    <name type="scientific">Acrasis kona</name>
    <dbReference type="NCBI Taxonomy" id="1008807"/>
    <lineage>
        <taxon>Eukaryota</taxon>
        <taxon>Discoba</taxon>
        <taxon>Heterolobosea</taxon>
        <taxon>Tetramitia</taxon>
        <taxon>Eutetramitia</taxon>
        <taxon>Acrasidae</taxon>
        <taxon>Acrasis</taxon>
    </lineage>
</organism>
<feature type="compositionally biased region" description="Basic and acidic residues" evidence="9">
    <location>
        <begin position="370"/>
        <end position="430"/>
    </location>
</feature>
<dbReference type="Gene3D" id="2.40.100.10">
    <property type="entry name" value="Cyclophilin-like"/>
    <property type="match status" value="1"/>
</dbReference>
<evidence type="ECO:0000256" key="8">
    <source>
        <dbReference type="RuleBase" id="RU365081"/>
    </source>
</evidence>
<dbReference type="Pfam" id="PF00160">
    <property type="entry name" value="Pro_isomerase"/>
    <property type="match status" value="1"/>
</dbReference>
<dbReference type="CDD" id="cd12235">
    <property type="entry name" value="RRM_PPIL4"/>
    <property type="match status" value="1"/>
</dbReference>
<dbReference type="Proteomes" id="UP001431209">
    <property type="component" value="Unassembled WGS sequence"/>
</dbReference>
<evidence type="ECO:0000256" key="9">
    <source>
        <dbReference type="SAM" id="MobiDB-lite"/>
    </source>
</evidence>
<protein>
    <recommendedName>
        <fullName evidence="8">Peptidyl-prolyl cis-trans isomerase</fullName>
        <shortName evidence="8">PPIase</shortName>
        <ecNumber evidence="8">5.2.1.8</ecNumber>
    </recommendedName>
</protein>
<feature type="region of interest" description="Disordered" evidence="9">
    <location>
        <begin position="370"/>
        <end position="438"/>
    </location>
</feature>
<dbReference type="SUPFAM" id="SSF54928">
    <property type="entry name" value="RNA-binding domain, RBD"/>
    <property type="match status" value="1"/>
</dbReference>
<evidence type="ECO:0000256" key="4">
    <source>
        <dbReference type="ARBA" id="ARBA00023110"/>
    </source>
</evidence>
<dbReference type="InterPro" id="IPR002130">
    <property type="entry name" value="Cyclophilin-type_PPIase_dom"/>
</dbReference>
<evidence type="ECO:0000313" key="13">
    <source>
        <dbReference type="Proteomes" id="UP001431209"/>
    </source>
</evidence>
<dbReference type="InterPro" id="IPR029000">
    <property type="entry name" value="Cyclophilin-like_dom_sf"/>
</dbReference>
<dbReference type="SMART" id="SM00360">
    <property type="entry name" value="RRM"/>
    <property type="match status" value="1"/>
</dbReference>
<keyword evidence="5 8" id="KW-0413">Isomerase</keyword>
<dbReference type="PROSITE" id="PS50072">
    <property type="entry name" value="CSA_PPIASE_2"/>
    <property type="match status" value="1"/>
</dbReference>
<feature type="domain" description="RRM" evidence="11">
    <location>
        <begin position="249"/>
        <end position="327"/>
    </location>
</feature>
<reference evidence="12 13" key="1">
    <citation type="submission" date="2024-03" db="EMBL/GenBank/DDBJ databases">
        <title>The Acrasis kona genome and developmental transcriptomes reveal deep origins of eukaryotic multicellular pathways.</title>
        <authorList>
            <person name="Sheikh S."/>
            <person name="Fu C.-J."/>
            <person name="Brown M.W."/>
            <person name="Baldauf S.L."/>
        </authorList>
    </citation>
    <scope>NUCLEOTIDE SEQUENCE [LARGE SCALE GENOMIC DNA]</scope>
    <source>
        <strain evidence="12 13">ATCC MYA-3509</strain>
    </source>
</reference>
<feature type="domain" description="PPIase cyclophilin-type" evidence="10">
    <location>
        <begin position="6"/>
        <end position="171"/>
    </location>
</feature>
<dbReference type="PRINTS" id="PR00153">
    <property type="entry name" value="CSAPPISMRASE"/>
</dbReference>
<dbReference type="GO" id="GO:0003723">
    <property type="term" value="F:RNA binding"/>
    <property type="evidence" value="ECO:0007669"/>
    <property type="project" value="UniProtKB-UniRule"/>
</dbReference>
<comment type="function">
    <text evidence="8">PPIases accelerate the folding of proteins. It catalyzes the cis-trans isomerization of proline imidic peptide bonds in oligopeptides.</text>
</comment>
<keyword evidence="3 7" id="KW-0694">RNA-binding</keyword>
<evidence type="ECO:0000256" key="7">
    <source>
        <dbReference type="PROSITE-ProRule" id="PRU00176"/>
    </source>
</evidence>
<dbReference type="PANTHER" id="PTHR45843">
    <property type="entry name" value="PEPTIDYL-PROLYL CIS-TRANS ISOMERASE-LIKE 4"/>
    <property type="match status" value="1"/>
</dbReference>
<dbReference type="PANTHER" id="PTHR45843:SF1">
    <property type="entry name" value="PEPTIDYL-PROLYL CIS-TRANS ISOMERASE-LIKE 4"/>
    <property type="match status" value="1"/>
</dbReference>
<evidence type="ECO:0000313" key="12">
    <source>
        <dbReference type="EMBL" id="KAL0481680.1"/>
    </source>
</evidence>
<dbReference type="InterPro" id="IPR035542">
    <property type="entry name" value="CRIP"/>
</dbReference>
<dbReference type="GO" id="GO:0003755">
    <property type="term" value="F:peptidyl-prolyl cis-trans isomerase activity"/>
    <property type="evidence" value="ECO:0007669"/>
    <property type="project" value="UniProtKB-UniRule"/>
</dbReference>
<comment type="similarity">
    <text evidence="8">Belongs to the cyclophilin-type PPIase family. PPIL4 subfamily.</text>
</comment>
<evidence type="ECO:0000256" key="2">
    <source>
        <dbReference type="ARBA" id="ARBA00004123"/>
    </source>
</evidence>
<dbReference type="InterPro" id="IPR035979">
    <property type="entry name" value="RBD_domain_sf"/>
</dbReference>
<dbReference type="GO" id="GO:0005634">
    <property type="term" value="C:nucleus"/>
    <property type="evidence" value="ECO:0007669"/>
    <property type="project" value="UniProtKB-SubCell"/>
</dbReference>